<organism evidence="4 5">
    <name type="scientific">Acorus gramineus</name>
    <name type="common">Dwarf sweet flag</name>
    <dbReference type="NCBI Taxonomy" id="55184"/>
    <lineage>
        <taxon>Eukaryota</taxon>
        <taxon>Viridiplantae</taxon>
        <taxon>Streptophyta</taxon>
        <taxon>Embryophyta</taxon>
        <taxon>Tracheophyta</taxon>
        <taxon>Spermatophyta</taxon>
        <taxon>Magnoliopsida</taxon>
        <taxon>Liliopsida</taxon>
        <taxon>Acoraceae</taxon>
        <taxon>Acorus</taxon>
    </lineage>
</organism>
<feature type="transmembrane region" description="Helical" evidence="2">
    <location>
        <begin position="256"/>
        <end position="278"/>
    </location>
</feature>
<keyword evidence="2" id="KW-0472">Membrane</keyword>
<reference evidence="4" key="2">
    <citation type="submission" date="2023-06" db="EMBL/GenBank/DDBJ databases">
        <authorList>
            <person name="Ma L."/>
            <person name="Liu K.-W."/>
            <person name="Li Z."/>
            <person name="Hsiao Y.-Y."/>
            <person name="Qi Y."/>
            <person name="Fu T."/>
            <person name="Tang G."/>
            <person name="Zhang D."/>
            <person name="Sun W.-H."/>
            <person name="Liu D.-K."/>
            <person name="Li Y."/>
            <person name="Chen G.-Z."/>
            <person name="Liu X.-D."/>
            <person name="Liao X.-Y."/>
            <person name="Jiang Y.-T."/>
            <person name="Yu X."/>
            <person name="Hao Y."/>
            <person name="Huang J."/>
            <person name="Zhao X.-W."/>
            <person name="Ke S."/>
            <person name="Chen Y.-Y."/>
            <person name="Wu W.-L."/>
            <person name="Hsu J.-L."/>
            <person name="Lin Y.-F."/>
            <person name="Huang M.-D."/>
            <person name="Li C.-Y."/>
            <person name="Huang L."/>
            <person name="Wang Z.-W."/>
            <person name="Zhao X."/>
            <person name="Zhong W.-Y."/>
            <person name="Peng D.-H."/>
            <person name="Ahmad S."/>
            <person name="Lan S."/>
            <person name="Zhang J.-S."/>
            <person name="Tsai W.-C."/>
            <person name="Van De Peer Y."/>
            <person name="Liu Z.-J."/>
        </authorList>
    </citation>
    <scope>NUCLEOTIDE SEQUENCE</scope>
    <source>
        <strain evidence="4">SCP</strain>
        <tissue evidence="4">Leaves</tissue>
    </source>
</reference>
<proteinExistence type="predicted"/>
<accession>A0AAV9AVV4</accession>
<dbReference type="GO" id="GO:0005789">
    <property type="term" value="C:endoplasmic reticulum membrane"/>
    <property type="evidence" value="ECO:0007669"/>
    <property type="project" value="TreeGrafter"/>
</dbReference>
<feature type="domain" description="Phosphatidic acid phosphatase type 2/haloperoxidase" evidence="3">
    <location>
        <begin position="132"/>
        <end position="241"/>
    </location>
</feature>
<dbReference type="GO" id="GO:0047874">
    <property type="term" value="F:dolichyldiphosphatase activity"/>
    <property type="evidence" value="ECO:0007669"/>
    <property type="project" value="TreeGrafter"/>
</dbReference>
<feature type="transmembrane region" description="Helical" evidence="2">
    <location>
        <begin position="226"/>
        <end position="244"/>
    </location>
</feature>
<dbReference type="Proteomes" id="UP001179952">
    <property type="component" value="Unassembled WGS sequence"/>
</dbReference>
<protein>
    <recommendedName>
        <fullName evidence="3">Phosphatidic acid phosphatase type 2/haloperoxidase domain-containing protein</fullName>
    </recommendedName>
</protein>
<feature type="transmembrane region" description="Helical" evidence="2">
    <location>
        <begin position="197"/>
        <end position="214"/>
    </location>
</feature>
<comment type="caution">
    <text evidence="4">The sequence shown here is derived from an EMBL/GenBank/DDBJ whole genome shotgun (WGS) entry which is preliminary data.</text>
</comment>
<evidence type="ECO:0000256" key="2">
    <source>
        <dbReference type="SAM" id="Phobius"/>
    </source>
</evidence>
<dbReference type="InterPro" id="IPR036938">
    <property type="entry name" value="PAP2/HPO_sf"/>
</dbReference>
<dbReference type="PANTHER" id="PTHR11247">
    <property type="entry name" value="PALMITOYL-PROTEIN THIOESTERASE/DOLICHYLDIPHOSPHATASE 1"/>
    <property type="match status" value="1"/>
</dbReference>
<reference evidence="4" key="1">
    <citation type="journal article" date="2023" name="Nat. Commun.">
        <title>Diploid and tetraploid genomes of Acorus and the evolution of monocots.</title>
        <authorList>
            <person name="Ma L."/>
            <person name="Liu K.W."/>
            <person name="Li Z."/>
            <person name="Hsiao Y.Y."/>
            <person name="Qi Y."/>
            <person name="Fu T."/>
            <person name="Tang G.D."/>
            <person name="Zhang D."/>
            <person name="Sun W.H."/>
            <person name="Liu D.K."/>
            <person name="Li Y."/>
            <person name="Chen G.Z."/>
            <person name="Liu X.D."/>
            <person name="Liao X.Y."/>
            <person name="Jiang Y.T."/>
            <person name="Yu X."/>
            <person name="Hao Y."/>
            <person name="Huang J."/>
            <person name="Zhao X.W."/>
            <person name="Ke S."/>
            <person name="Chen Y.Y."/>
            <person name="Wu W.L."/>
            <person name="Hsu J.L."/>
            <person name="Lin Y.F."/>
            <person name="Huang M.D."/>
            <person name="Li C.Y."/>
            <person name="Huang L."/>
            <person name="Wang Z.W."/>
            <person name="Zhao X."/>
            <person name="Zhong W.Y."/>
            <person name="Peng D.H."/>
            <person name="Ahmad S."/>
            <person name="Lan S."/>
            <person name="Zhang J.S."/>
            <person name="Tsai W.C."/>
            <person name="Van de Peer Y."/>
            <person name="Liu Z.J."/>
        </authorList>
    </citation>
    <scope>NUCLEOTIDE SEQUENCE</scope>
    <source>
        <strain evidence="4">SCP</strain>
    </source>
</reference>
<dbReference type="SUPFAM" id="SSF48317">
    <property type="entry name" value="Acid phosphatase/Vanadium-dependent haloperoxidase"/>
    <property type="match status" value="1"/>
</dbReference>
<keyword evidence="2" id="KW-0812">Transmembrane</keyword>
<dbReference type="SMART" id="SM00014">
    <property type="entry name" value="acidPPc"/>
    <property type="match status" value="1"/>
</dbReference>
<dbReference type="EMBL" id="JAUJYN010000006">
    <property type="protein sequence ID" value="KAK1268484.1"/>
    <property type="molecule type" value="Genomic_DNA"/>
</dbReference>
<dbReference type="Gene3D" id="1.20.144.10">
    <property type="entry name" value="Phosphatidic acid phosphatase type 2/haloperoxidase"/>
    <property type="match status" value="1"/>
</dbReference>
<keyword evidence="5" id="KW-1185">Reference proteome</keyword>
<dbReference type="Pfam" id="PF01569">
    <property type="entry name" value="PAP2"/>
    <property type="match status" value="1"/>
</dbReference>
<gene>
    <name evidence="4" type="ORF">QJS04_geneDACA005120</name>
</gene>
<keyword evidence="2" id="KW-1133">Transmembrane helix</keyword>
<dbReference type="GO" id="GO:0008610">
    <property type="term" value="P:lipid biosynthetic process"/>
    <property type="evidence" value="ECO:0007669"/>
    <property type="project" value="TreeGrafter"/>
</dbReference>
<dbReference type="GO" id="GO:0006487">
    <property type="term" value="P:protein N-linked glycosylation"/>
    <property type="evidence" value="ECO:0007669"/>
    <property type="project" value="TreeGrafter"/>
</dbReference>
<evidence type="ECO:0000259" key="3">
    <source>
        <dbReference type="SMART" id="SM00014"/>
    </source>
</evidence>
<keyword evidence="1" id="KW-0378">Hydrolase</keyword>
<evidence type="ECO:0000313" key="4">
    <source>
        <dbReference type="EMBL" id="KAK1268484.1"/>
    </source>
</evidence>
<name>A0AAV9AVV4_ACOGR</name>
<evidence type="ECO:0000313" key="5">
    <source>
        <dbReference type="Proteomes" id="UP001179952"/>
    </source>
</evidence>
<dbReference type="AlphaFoldDB" id="A0AAV9AVV4"/>
<dbReference type="InterPro" id="IPR000326">
    <property type="entry name" value="PAP2/HPO"/>
</dbReference>
<dbReference type="PANTHER" id="PTHR11247:SF40">
    <property type="entry name" value="LIPID PHOSPHATE PHOSPHATASE EPSILON 1, CHLOROPLASTIC"/>
    <property type="match status" value="1"/>
</dbReference>
<evidence type="ECO:0000256" key="1">
    <source>
        <dbReference type="ARBA" id="ARBA00022801"/>
    </source>
</evidence>
<sequence length="286" mass="31160">MSRTLTFPLTYHPFSAPYKSSKPISFRGALTLKSASFIGGSVFRGSTVRKFGVFVPKNMTQMSRSADFGGAGDGAAESGGFLETEAVLGSGSSELPRDFDSGGLESLLNRLSKWMVAAVFGIVLLWKHDAEAMWAAMGSVLNSVLSVTLKRILNHERPAPALRSDPGMPSSHAQSISYAATFAFLSLVQWWGINAVTVTIGVFFLISASYMSYLRVSQKFHTVSQVLVGAALGSLCACVWFWSWRSFVLKAFISSIWVRLVVILGSATFCLAFLVYVVQHWLDDEP</sequence>